<comment type="caution">
    <text evidence="2">The sequence shown here is derived from an EMBL/GenBank/DDBJ whole genome shotgun (WGS) entry which is preliminary data.</text>
</comment>
<evidence type="ECO:0000256" key="1">
    <source>
        <dbReference type="SAM" id="MobiDB-lite"/>
    </source>
</evidence>
<organism evidence="2 3">
    <name type="scientific">Emergomyces pasteurianus Ep9510</name>
    <dbReference type="NCBI Taxonomy" id="1447872"/>
    <lineage>
        <taxon>Eukaryota</taxon>
        <taxon>Fungi</taxon>
        <taxon>Dikarya</taxon>
        <taxon>Ascomycota</taxon>
        <taxon>Pezizomycotina</taxon>
        <taxon>Eurotiomycetes</taxon>
        <taxon>Eurotiomycetidae</taxon>
        <taxon>Onygenales</taxon>
        <taxon>Ajellomycetaceae</taxon>
        <taxon>Emergomyces</taxon>
    </lineage>
</organism>
<gene>
    <name evidence="2" type="ORF">AJ78_06564</name>
</gene>
<proteinExistence type="predicted"/>
<evidence type="ECO:0000313" key="2">
    <source>
        <dbReference type="EMBL" id="OJD12919.1"/>
    </source>
</evidence>
<dbReference type="Proteomes" id="UP000182235">
    <property type="component" value="Unassembled WGS sequence"/>
</dbReference>
<keyword evidence="3" id="KW-1185">Reference proteome</keyword>
<sequence>MRLTLREQVQNLLKHASPPNVAPEPSSTPTLSPLTADSSRRFSSTAQKPAVPSYPHLGRRGDLFSKGFSNTPTEAPPPPQYDT</sequence>
<accession>A0A1J9Q9R3</accession>
<feature type="region of interest" description="Disordered" evidence="1">
    <location>
        <begin position="14"/>
        <end position="83"/>
    </location>
</feature>
<name>A0A1J9Q9R3_9EURO</name>
<evidence type="ECO:0000313" key="3">
    <source>
        <dbReference type="Proteomes" id="UP000182235"/>
    </source>
</evidence>
<dbReference type="EMBL" id="LGRN01000352">
    <property type="protein sequence ID" value="OJD12919.1"/>
    <property type="molecule type" value="Genomic_DNA"/>
</dbReference>
<dbReference type="AlphaFoldDB" id="A0A1J9Q9R3"/>
<feature type="compositionally biased region" description="Low complexity" evidence="1">
    <location>
        <begin position="25"/>
        <end position="35"/>
    </location>
</feature>
<feature type="compositionally biased region" description="Pro residues" evidence="1">
    <location>
        <begin position="74"/>
        <end position="83"/>
    </location>
</feature>
<reference evidence="2 3" key="1">
    <citation type="submission" date="2015-07" db="EMBL/GenBank/DDBJ databases">
        <title>Emmonsia species relationships and genome sequence.</title>
        <authorList>
            <consortium name="The Broad Institute Genomics Platform"/>
            <person name="Cuomo C.A."/>
            <person name="Munoz J.F."/>
            <person name="Imamovic A."/>
            <person name="Priest M.E."/>
            <person name="Young S."/>
            <person name="Clay O.K."/>
            <person name="McEwen J.G."/>
        </authorList>
    </citation>
    <scope>NUCLEOTIDE SEQUENCE [LARGE SCALE GENOMIC DNA]</scope>
    <source>
        <strain evidence="2 3">UAMH 9510</strain>
    </source>
</reference>
<protein>
    <submittedName>
        <fullName evidence="2">Uncharacterized protein</fullName>
    </submittedName>
</protein>
<dbReference type="VEuPathDB" id="FungiDB:AJ78_06564"/>